<dbReference type="GO" id="GO:0003700">
    <property type="term" value="F:DNA-binding transcription factor activity"/>
    <property type="evidence" value="ECO:0007669"/>
    <property type="project" value="InterPro"/>
</dbReference>
<evidence type="ECO:0000256" key="1">
    <source>
        <dbReference type="ARBA" id="ARBA00023015"/>
    </source>
</evidence>
<organism evidence="6 7">
    <name type="scientific">Sphingomonas aliaeris</name>
    <dbReference type="NCBI Taxonomy" id="2759526"/>
    <lineage>
        <taxon>Bacteria</taxon>
        <taxon>Pseudomonadati</taxon>
        <taxon>Pseudomonadota</taxon>
        <taxon>Alphaproteobacteria</taxon>
        <taxon>Sphingomonadales</taxon>
        <taxon>Sphingomonadaceae</taxon>
        <taxon>Sphingomonas</taxon>
    </lineage>
</organism>
<dbReference type="PANTHER" id="PTHR42756">
    <property type="entry name" value="TRANSCRIPTIONAL REGULATOR, MARR"/>
    <property type="match status" value="1"/>
</dbReference>
<reference evidence="7" key="1">
    <citation type="submission" date="2020-09" db="EMBL/GenBank/DDBJ databases">
        <title>Sphingomonas sp., a new species isolated from pork steak.</title>
        <authorList>
            <person name="Heidler von Heilborn D."/>
        </authorList>
    </citation>
    <scope>NUCLEOTIDE SEQUENCE [LARGE SCALE GENOMIC DNA]</scope>
</reference>
<keyword evidence="1" id="KW-0805">Transcription regulation</keyword>
<dbReference type="KEGG" id="sari:H5J25_08195"/>
<proteinExistence type="predicted"/>
<dbReference type="InterPro" id="IPR000835">
    <property type="entry name" value="HTH_MarR-typ"/>
</dbReference>
<accession>A0A974NXZ1</accession>
<evidence type="ECO:0000256" key="3">
    <source>
        <dbReference type="ARBA" id="ARBA00023163"/>
    </source>
</evidence>
<dbReference type="GO" id="GO:0003677">
    <property type="term" value="F:DNA binding"/>
    <property type="evidence" value="ECO:0007669"/>
    <property type="project" value="UniProtKB-KW"/>
</dbReference>
<dbReference type="PROSITE" id="PS50995">
    <property type="entry name" value="HTH_MARR_2"/>
    <property type="match status" value="1"/>
</dbReference>
<keyword evidence="2" id="KW-0238">DNA-binding</keyword>
<feature type="region of interest" description="Disordered" evidence="4">
    <location>
        <begin position="136"/>
        <end position="156"/>
    </location>
</feature>
<dbReference type="SMART" id="SM00347">
    <property type="entry name" value="HTH_MARR"/>
    <property type="match status" value="1"/>
</dbReference>
<dbReference type="InterPro" id="IPR023187">
    <property type="entry name" value="Tscrpt_reg_MarR-type_CS"/>
</dbReference>
<protein>
    <submittedName>
        <fullName evidence="6">MarR family transcriptional regulator</fullName>
    </submittedName>
</protein>
<dbReference type="PRINTS" id="PR00598">
    <property type="entry name" value="HTHMARR"/>
</dbReference>
<evidence type="ECO:0000313" key="7">
    <source>
        <dbReference type="Proteomes" id="UP000595894"/>
    </source>
</evidence>
<dbReference type="Pfam" id="PF01047">
    <property type="entry name" value="MarR"/>
    <property type="match status" value="1"/>
</dbReference>
<dbReference type="InterPro" id="IPR036390">
    <property type="entry name" value="WH_DNA-bd_sf"/>
</dbReference>
<evidence type="ECO:0000259" key="5">
    <source>
        <dbReference type="PROSITE" id="PS50995"/>
    </source>
</evidence>
<dbReference type="PROSITE" id="PS01117">
    <property type="entry name" value="HTH_MARR_1"/>
    <property type="match status" value="1"/>
</dbReference>
<name>A0A974NXZ1_9SPHN</name>
<dbReference type="Proteomes" id="UP000595894">
    <property type="component" value="Chromosome"/>
</dbReference>
<gene>
    <name evidence="6" type="ORF">H5J25_08195</name>
</gene>
<dbReference type="InterPro" id="IPR036388">
    <property type="entry name" value="WH-like_DNA-bd_sf"/>
</dbReference>
<keyword evidence="3" id="KW-0804">Transcription</keyword>
<dbReference type="PANTHER" id="PTHR42756:SF1">
    <property type="entry name" value="TRANSCRIPTIONAL REPRESSOR OF EMRAB OPERON"/>
    <property type="match status" value="1"/>
</dbReference>
<evidence type="ECO:0000256" key="4">
    <source>
        <dbReference type="SAM" id="MobiDB-lite"/>
    </source>
</evidence>
<dbReference type="AlphaFoldDB" id="A0A974NXZ1"/>
<evidence type="ECO:0000313" key="6">
    <source>
        <dbReference type="EMBL" id="QQV78918.1"/>
    </source>
</evidence>
<dbReference type="SUPFAM" id="SSF46785">
    <property type="entry name" value="Winged helix' DNA-binding domain"/>
    <property type="match status" value="1"/>
</dbReference>
<feature type="domain" description="HTH marR-type" evidence="5">
    <location>
        <begin position="2"/>
        <end position="134"/>
    </location>
</feature>
<evidence type="ECO:0000256" key="2">
    <source>
        <dbReference type="ARBA" id="ARBA00023125"/>
    </source>
</evidence>
<keyword evidence="7" id="KW-1185">Reference proteome</keyword>
<dbReference type="Gene3D" id="1.10.10.10">
    <property type="entry name" value="Winged helix-like DNA-binding domain superfamily/Winged helix DNA-binding domain"/>
    <property type="match status" value="1"/>
</dbReference>
<dbReference type="EMBL" id="CP061035">
    <property type="protein sequence ID" value="QQV78918.1"/>
    <property type="molecule type" value="Genomic_DNA"/>
</dbReference>
<sequence>MMENIGFLISDVSRLMRRRFDERARQIGVTRAQWRVLTTLRRHEGSNQGTLADLLEVEPITLCRMIDRLEEAGHVERRRDPADRRVWRIYLTDTSRPLLGKLQVIAGGLFDDALDGLDADQRERFSATLETIRANLNSTEDDIPAPNSRQSRADNG</sequence>